<protein>
    <recommendedName>
        <fullName evidence="4">DoxX family protein</fullName>
    </recommendedName>
</protein>
<accession>A9ISW1</accession>
<organism evidence="2 3">
    <name type="scientific">Bordetella petrii (strain ATCC BAA-461 / DSM 12804 / CCUG 43448 / CIP 107267 / Se-1111R)</name>
    <dbReference type="NCBI Taxonomy" id="340100"/>
    <lineage>
        <taxon>Bacteria</taxon>
        <taxon>Pseudomonadati</taxon>
        <taxon>Pseudomonadota</taxon>
        <taxon>Betaproteobacteria</taxon>
        <taxon>Burkholderiales</taxon>
        <taxon>Alcaligenaceae</taxon>
        <taxon>Bordetella</taxon>
    </lineage>
</organism>
<name>A9ISW1_BORPD</name>
<reference evidence="2 3" key="1">
    <citation type="journal article" date="2008" name="BMC Genomics">
        <title>The missing link: Bordetella petrii is endowed with both the metabolic versatility of environmental bacteria and virulence traits of pathogenic Bordetellae.</title>
        <authorList>
            <person name="Gross R."/>
            <person name="Guzman C.A."/>
            <person name="Sebaihia M."/>
            <person name="Martins Dos Santos V.A."/>
            <person name="Pieper D.H."/>
            <person name="Koebnik R."/>
            <person name="Lechner M."/>
            <person name="Bartels D."/>
            <person name="Buhrmester J."/>
            <person name="Choudhuri J.V."/>
            <person name="Ebensen T."/>
            <person name="Gaigalat L."/>
            <person name="Herrmann S."/>
            <person name="Khachane A.N."/>
            <person name="Larisch C."/>
            <person name="Link S."/>
            <person name="Linke B."/>
            <person name="Meyer F."/>
            <person name="Mormann S."/>
            <person name="Nakunst D."/>
            <person name="Rueckert C."/>
            <person name="Schneiker-Bekel S."/>
            <person name="Schulze K."/>
            <person name="Vorhoelter F.J."/>
            <person name="Yevsa T."/>
            <person name="Engle J.T."/>
            <person name="Goldman W.E."/>
            <person name="Puehler A."/>
            <person name="Goebel U.B."/>
            <person name="Goesmann A."/>
            <person name="Bloecker H."/>
            <person name="Kaiser O."/>
            <person name="Martinez-Arias R."/>
        </authorList>
    </citation>
    <scope>NUCLEOTIDE SEQUENCE [LARGE SCALE GENOMIC DNA]</scope>
    <source>
        <strain evidence="3">ATCC BAA-461 / DSM 12804 / CCUG 43448 / CIP 107267 / Se-1111R</strain>
    </source>
</reference>
<gene>
    <name evidence="2" type="ordered locus">Bpet3010</name>
</gene>
<keyword evidence="1" id="KW-1133">Transmembrane helix</keyword>
<dbReference type="Proteomes" id="UP000001225">
    <property type="component" value="Chromosome"/>
</dbReference>
<sequence length="151" mass="16454">MHLFVILLFMLFLPIISIAQDVILHHAELMPAIGKWFVFWGVGWRLTVAAAHQLLRPSFTAKDIFEIADPKASKLVLEIGFGNLAIGIASVASLYFPAWIPGMALAGAIFFGLAGIQHVRNGASTRHEIAAMVSDLGIAVILIAYLCWWAA</sequence>
<dbReference type="STRING" id="94624.Bpet3010"/>
<keyword evidence="3" id="KW-1185">Reference proteome</keyword>
<feature type="transmembrane region" description="Helical" evidence="1">
    <location>
        <begin position="129"/>
        <end position="150"/>
    </location>
</feature>
<evidence type="ECO:0000313" key="3">
    <source>
        <dbReference type="Proteomes" id="UP000001225"/>
    </source>
</evidence>
<proteinExistence type="predicted"/>
<dbReference type="eggNOG" id="ENOG5032V6W">
    <property type="taxonomic scope" value="Bacteria"/>
</dbReference>
<feature type="transmembrane region" description="Helical" evidence="1">
    <location>
        <begin position="98"/>
        <end position="117"/>
    </location>
</feature>
<keyword evidence="1" id="KW-0812">Transmembrane</keyword>
<dbReference type="EMBL" id="AM902716">
    <property type="protein sequence ID" value="CAP43352.1"/>
    <property type="molecule type" value="Genomic_DNA"/>
</dbReference>
<evidence type="ECO:0000256" key="1">
    <source>
        <dbReference type="SAM" id="Phobius"/>
    </source>
</evidence>
<dbReference type="KEGG" id="bpt:Bpet3010"/>
<keyword evidence="1" id="KW-0472">Membrane</keyword>
<evidence type="ECO:0008006" key="4">
    <source>
        <dbReference type="Google" id="ProtNLM"/>
    </source>
</evidence>
<evidence type="ECO:0000313" key="2">
    <source>
        <dbReference type="EMBL" id="CAP43352.1"/>
    </source>
</evidence>
<dbReference type="AlphaFoldDB" id="A9ISW1"/>